<dbReference type="GeneID" id="25328835"/>
<dbReference type="RefSeq" id="XP_013315160.1">
    <property type="nucleotide sequence ID" value="XM_013459706.1"/>
</dbReference>
<evidence type="ECO:0000313" key="3">
    <source>
        <dbReference type="EMBL" id="KIW54576.1"/>
    </source>
</evidence>
<dbReference type="Gene3D" id="3.40.50.1820">
    <property type="entry name" value="alpha/beta hydrolase"/>
    <property type="match status" value="1"/>
</dbReference>
<evidence type="ECO:0000313" key="4">
    <source>
        <dbReference type="Proteomes" id="UP000054342"/>
    </source>
</evidence>
<gene>
    <name evidence="3" type="ORF">PV05_06927</name>
</gene>
<reference evidence="3 4" key="1">
    <citation type="submission" date="2015-01" db="EMBL/GenBank/DDBJ databases">
        <title>The Genome Sequence of Exophiala xenobiotica CBS118157.</title>
        <authorList>
            <consortium name="The Broad Institute Genomics Platform"/>
            <person name="Cuomo C."/>
            <person name="de Hoog S."/>
            <person name="Gorbushina A."/>
            <person name="Stielow B."/>
            <person name="Teixiera M."/>
            <person name="Abouelleil A."/>
            <person name="Chapman S.B."/>
            <person name="Priest M."/>
            <person name="Young S.K."/>
            <person name="Wortman J."/>
            <person name="Nusbaum C."/>
            <person name="Birren B."/>
        </authorList>
    </citation>
    <scope>NUCLEOTIDE SEQUENCE [LARGE SCALE GENOMIC DNA]</scope>
    <source>
        <strain evidence="3 4">CBS 118157</strain>
    </source>
</reference>
<organism evidence="3 4">
    <name type="scientific">Exophiala xenobiotica</name>
    <dbReference type="NCBI Taxonomy" id="348802"/>
    <lineage>
        <taxon>Eukaryota</taxon>
        <taxon>Fungi</taxon>
        <taxon>Dikarya</taxon>
        <taxon>Ascomycota</taxon>
        <taxon>Pezizomycotina</taxon>
        <taxon>Eurotiomycetes</taxon>
        <taxon>Chaetothyriomycetidae</taxon>
        <taxon>Chaetothyriales</taxon>
        <taxon>Herpotrichiellaceae</taxon>
        <taxon>Exophiala</taxon>
    </lineage>
</organism>
<dbReference type="AlphaFoldDB" id="A0A0D2BPW4"/>
<dbReference type="PANTHER" id="PTHR48081:SF8">
    <property type="entry name" value="ALPHA_BETA HYDROLASE FOLD-3 DOMAIN-CONTAINING PROTEIN-RELATED"/>
    <property type="match status" value="1"/>
</dbReference>
<dbReference type="Proteomes" id="UP000054342">
    <property type="component" value="Unassembled WGS sequence"/>
</dbReference>
<dbReference type="InterPro" id="IPR050300">
    <property type="entry name" value="GDXG_lipolytic_enzyme"/>
</dbReference>
<feature type="domain" description="Alpha/beta hydrolase fold-3" evidence="2">
    <location>
        <begin position="109"/>
        <end position="328"/>
    </location>
</feature>
<accession>A0A0D2BPW4</accession>
<dbReference type="GO" id="GO:0016787">
    <property type="term" value="F:hydrolase activity"/>
    <property type="evidence" value="ECO:0007669"/>
    <property type="project" value="UniProtKB-KW"/>
</dbReference>
<evidence type="ECO:0000256" key="1">
    <source>
        <dbReference type="ARBA" id="ARBA00022801"/>
    </source>
</evidence>
<proteinExistence type="predicted"/>
<dbReference type="SUPFAM" id="SSF53474">
    <property type="entry name" value="alpha/beta-Hydrolases"/>
    <property type="match status" value="1"/>
</dbReference>
<dbReference type="Pfam" id="PF07859">
    <property type="entry name" value="Abhydrolase_3"/>
    <property type="match status" value="1"/>
</dbReference>
<protein>
    <recommendedName>
        <fullName evidence="2">Alpha/beta hydrolase fold-3 domain-containing protein</fullName>
    </recommendedName>
</protein>
<dbReference type="InterPro" id="IPR029058">
    <property type="entry name" value="AB_hydrolase_fold"/>
</dbReference>
<dbReference type="PANTHER" id="PTHR48081">
    <property type="entry name" value="AB HYDROLASE SUPERFAMILY PROTEIN C4A8.06C"/>
    <property type="match status" value="1"/>
</dbReference>
<dbReference type="InterPro" id="IPR013094">
    <property type="entry name" value="AB_hydrolase_3"/>
</dbReference>
<name>A0A0D2BPW4_9EURO</name>
<keyword evidence="4" id="KW-1185">Reference proteome</keyword>
<dbReference type="OrthoDB" id="408631at2759"/>
<sequence length="328" mass="35463">MNNYADFQGPVAEWEEFVQSAGIPPPPALHLPVLEMRSQVNAGRTATAQAQVKAQGLLEKVMWQDYSILTQDSQNIIARVYKPKPKPKPEAETSSLDTSHVTAPLPVYLYFHGGGHLYGNVDGEDASCSRIVAESPAPGVIVVNVNYRHTPEFVWPTQLNDAWDSFVWLSQHMSTIGGDPSRVVIGGISAGGGLAASVVQRHHHHRHQVLQAAAAGHPTTFAANITVRGQVLGSPWLLHPLANPNPLSSQQPLSSFNQNQDAPVLPWSILKVFADLLGPAAVSDPSFNVALATDEYLRGLPKTSSLIAGQDLLRDEGLYYAERLKANG</sequence>
<dbReference type="STRING" id="348802.A0A0D2BPW4"/>
<dbReference type="EMBL" id="KN847320">
    <property type="protein sequence ID" value="KIW54576.1"/>
    <property type="molecule type" value="Genomic_DNA"/>
</dbReference>
<keyword evidence="1" id="KW-0378">Hydrolase</keyword>
<dbReference type="HOGENOM" id="CLU_012494_6_3_1"/>
<evidence type="ECO:0000259" key="2">
    <source>
        <dbReference type="Pfam" id="PF07859"/>
    </source>
</evidence>